<dbReference type="AlphaFoldDB" id="A0A849VCW6"/>
<keyword evidence="2" id="KW-1185">Reference proteome</keyword>
<reference evidence="1 2" key="1">
    <citation type="submission" date="2020-04" db="EMBL/GenBank/DDBJ databases">
        <title>Pseudoalteromonas caenipelagi sp. nov., isolated from a tidal flat.</title>
        <authorList>
            <person name="Park S."/>
            <person name="Yoon J.-H."/>
        </authorList>
    </citation>
    <scope>NUCLEOTIDE SEQUENCE [LARGE SCALE GENOMIC DNA]</scope>
    <source>
        <strain evidence="1 2">JBTF-M23</strain>
    </source>
</reference>
<name>A0A849VCW6_9GAMM</name>
<organism evidence="1 2">
    <name type="scientific">Pseudoalteromonas caenipelagi</name>
    <dbReference type="NCBI Taxonomy" id="2726988"/>
    <lineage>
        <taxon>Bacteria</taxon>
        <taxon>Pseudomonadati</taxon>
        <taxon>Pseudomonadota</taxon>
        <taxon>Gammaproteobacteria</taxon>
        <taxon>Alteromonadales</taxon>
        <taxon>Pseudoalteromonadaceae</taxon>
        <taxon>Pseudoalteromonas</taxon>
    </lineage>
</organism>
<dbReference type="EMBL" id="JABBPG010000004">
    <property type="protein sequence ID" value="NOU51146.1"/>
    <property type="molecule type" value="Genomic_DNA"/>
</dbReference>
<gene>
    <name evidence="1" type="ORF">HG263_11455</name>
</gene>
<dbReference type="RefSeq" id="WP_171626211.1">
    <property type="nucleotide sequence ID" value="NZ_JABBPG010000004.1"/>
</dbReference>
<evidence type="ECO:0000313" key="1">
    <source>
        <dbReference type="EMBL" id="NOU51146.1"/>
    </source>
</evidence>
<sequence length="57" mass="6185">MKLKLNKKNLKLVSNNKNHIPANATPQIGGGVYPNTVSACGECSGYTGDRHYSEVYC</sequence>
<dbReference type="Proteomes" id="UP000586305">
    <property type="component" value="Unassembled WGS sequence"/>
</dbReference>
<evidence type="ECO:0000313" key="2">
    <source>
        <dbReference type="Proteomes" id="UP000586305"/>
    </source>
</evidence>
<protein>
    <submittedName>
        <fullName evidence="1">Uncharacterized protein</fullName>
    </submittedName>
</protein>
<accession>A0A849VCW6</accession>
<proteinExistence type="predicted"/>
<comment type="caution">
    <text evidence="1">The sequence shown here is derived from an EMBL/GenBank/DDBJ whole genome shotgun (WGS) entry which is preliminary data.</text>
</comment>